<dbReference type="Pfam" id="PF00535">
    <property type="entry name" value="Glycos_transf_2"/>
    <property type="match status" value="1"/>
</dbReference>
<dbReference type="AlphaFoldDB" id="A0A918DEB1"/>
<feature type="transmembrane region" description="Helical" evidence="4">
    <location>
        <begin position="327"/>
        <end position="347"/>
    </location>
</feature>
<protein>
    <recommendedName>
        <fullName evidence="5">Glycosyltransferase 2-like domain-containing protein</fullName>
    </recommendedName>
</protein>
<keyword evidence="2" id="KW-0328">Glycosyltransferase</keyword>
<evidence type="ECO:0000256" key="1">
    <source>
        <dbReference type="ARBA" id="ARBA00006739"/>
    </source>
</evidence>
<dbReference type="Gene3D" id="3.90.550.10">
    <property type="entry name" value="Spore Coat Polysaccharide Biosynthesis Protein SpsA, Chain A"/>
    <property type="match status" value="1"/>
</dbReference>
<evidence type="ECO:0000313" key="6">
    <source>
        <dbReference type="EMBL" id="GGO36190.1"/>
    </source>
</evidence>
<feature type="transmembrane region" description="Helical" evidence="4">
    <location>
        <begin position="6"/>
        <end position="32"/>
    </location>
</feature>
<dbReference type="EMBL" id="BMLP01000007">
    <property type="protein sequence ID" value="GGO36190.1"/>
    <property type="molecule type" value="Genomic_DNA"/>
</dbReference>
<organism evidence="6 7">
    <name type="scientific">Gemmobacter aquaticus</name>
    <dbReference type="NCBI Taxonomy" id="490185"/>
    <lineage>
        <taxon>Bacteria</taxon>
        <taxon>Pseudomonadati</taxon>
        <taxon>Pseudomonadota</taxon>
        <taxon>Alphaproteobacteria</taxon>
        <taxon>Rhodobacterales</taxon>
        <taxon>Paracoccaceae</taxon>
        <taxon>Gemmobacter</taxon>
    </lineage>
</organism>
<comment type="caution">
    <text evidence="6">The sequence shown here is derived from an EMBL/GenBank/DDBJ whole genome shotgun (WGS) entry which is preliminary data.</text>
</comment>
<name>A0A918DEB1_9RHOB</name>
<dbReference type="RefSeq" id="WP_146287677.1">
    <property type="nucleotide sequence ID" value="NZ_BMLP01000007.1"/>
</dbReference>
<evidence type="ECO:0000256" key="3">
    <source>
        <dbReference type="ARBA" id="ARBA00022679"/>
    </source>
</evidence>
<evidence type="ECO:0000313" key="7">
    <source>
        <dbReference type="Proteomes" id="UP000598196"/>
    </source>
</evidence>
<dbReference type="PANTHER" id="PTHR43630">
    <property type="entry name" value="POLY-BETA-1,6-N-ACETYL-D-GLUCOSAMINE SYNTHASE"/>
    <property type="match status" value="1"/>
</dbReference>
<dbReference type="InterPro" id="IPR001173">
    <property type="entry name" value="Glyco_trans_2-like"/>
</dbReference>
<proteinExistence type="inferred from homology"/>
<dbReference type="GO" id="GO:0016757">
    <property type="term" value="F:glycosyltransferase activity"/>
    <property type="evidence" value="ECO:0007669"/>
    <property type="project" value="UniProtKB-KW"/>
</dbReference>
<reference evidence="6 7" key="1">
    <citation type="journal article" date="2014" name="Int. J. Syst. Evol. Microbiol.">
        <title>Complete genome sequence of Corynebacterium casei LMG S-19264T (=DSM 44701T), isolated from a smear-ripened cheese.</title>
        <authorList>
            <consortium name="US DOE Joint Genome Institute (JGI-PGF)"/>
            <person name="Walter F."/>
            <person name="Albersmeier A."/>
            <person name="Kalinowski J."/>
            <person name="Ruckert C."/>
        </authorList>
    </citation>
    <scope>NUCLEOTIDE SEQUENCE [LARGE SCALE GENOMIC DNA]</scope>
    <source>
        <strain evidence="6 7">CGMCC 1.7029</strain>
    </source>
</reference>
<evidence type="ECO:0000259" key="5">
    <source>
        <dbReference type="Pfam" id="PF00535"/>
    </source>
</evidence>
<dbReference type="InterPro" id="IPR029044">
    <property type="entry name" value="Nucleotide-diphossugar_trans"/>
</dbReference>
<keyword evidence="4" id="KW-0812">Transmembrane</keyword>
<dbReference type="OrthoDB" id="9766971at2"/>
<evidence type="ECO:0000256" key="2">
    <source>
        <dbReference type="ARBA" id="ARBA00022676"/>
    </source>
</evidence>
<keyword evidence="4" id="KW-0472">Membrane</keyword>
<dbReference type="SUPFAM" id="SSF53448">
    <property type="entry name" value="Nucleotide-diphospho-sugar transferases"/>
    <property type="match status" value="1"/>
</dbReference>
<dbReference type="Proteomes" id="UP000598196">
    <property type="component" value="Unassembled WGS sequence"/>
</dbReference>
<accession>A0A918DEB1</accession>
<keyword evidence="4" id="KW-1133">Transmembrane helix</keyword>
<feature type="transmembrane region" description="Helical" evidence="4">
    <location>
        <begin position="301"/>
        <end position="321"/>
    </location>
</feature>
<feature type="domain" description="Glycosyltransferase 2-like" evidence="5">
    <location>
        <begin position="53"/>
        <end position="191"/>
    </location>
</feature>
<gene>
    <name evidence="6" type="ORF">GCM10010991_29730</name>
</gene>
<comment type="similarity">
    <text evidence="1">Belongs to the glycosyltransferase 2 family.</text>
</comment>
<keyword evidence="7" id="KW-1185">Reference proteome</keyword>
<evidence type="ECO:0000256" key="4">
    <source>
        <dbReference type="SAM" id="Phobius"/>
    </source>
</evidence>
<keyword evidence="3" id="KW-0808">Transferase</keyword>
<sequence>MGLAGFAASLTIFCLGLQLYHYVLYPLILGLLARVMGRRKPSAASIPALRTTMIICAHNEAGVIAEKIANSLALDPSPDEIIVVNDGSTDDTLTIARRAASAAAHVQVLDKPERGGKSAAMNYGAAAATGEVLVFSDASEMYERQALMHLLAEFADPTVGAVSGSHRVRPPKTERDLVGKSEGLYWRYEDFIRRSESAIGATVASVGSMLAIRAQDWRPLPPGTINDDAWITMSTLARGRNVRFAPRAVSWEEASESSAEEQTRRRRITAGRILLLGRPEIWPLKRPAVLAAFLSHKVLRIALPFLMIGGIVANIIVVWLAPGWWVFALTLVLQLIGFGLAAAGYLADRTGRRWRLAHLFYHITRSNLSILLAVRDIAVGRSFLKWDKPSR</sequence>
<dbReference type="PANTHER" id="PTHR43630:SF1">
    <property type="entry name" value="POLY-BETA-1,6-N-ACETYL-D-GLUCOSAMINE SYNTHASE"/>
    <property type="match status" value="1"/>
</dbReference>